<reference evidence="2" key="2">
    <citation type="submission" date="2025-08" db="UniProtKB">
        <authorList>
            <consortium name="RefSeq"/>
        </authorList>
    </citation>
    <scope>IDENTIFICATION</scope>
</reference>
<gene>
    <name evidence="2" type="primary">LOC107030204</name>
</gene>
<evidence type="ECO:0000313" key="2">
    <source>
        <dbReference type="RefSeq" id="XP_015087059.1"/>
    </source>
</evidence>
<keyword evidence="1" id="KW-1185">Reference proteome</keyword>
<sequence>MSRFLTGVSYIVKEECCTIMLHGDMTLSRHMVYAQSIEESKLWRRSRDAKRGIFDKQVQPKFMKRAPIQDGSRDPKSNYNRAGGFQTVKPTCASCRKNHFRKCLDGTSGCFSSVKDNHKVRDCPSIAARGREAKQVPPNALGGGV</sequence>
<organism evidence="1 2">
    <name type="scientific">Solanum pennellii</name>
    <name type="common">Tomato</name>
    <name type="synonym">Lycopersicon pennellii</name>
    <dbReference type="NCBI Taxonomy" id="28526"/>
    <lineage>
        <taxon>Eukaryota</taxon>
        <taxon>Viridiplantae</taxon>
        <taxon>Streptophyta</taxon>
        <taxon>Embryophyta</taxon>
        <taxon>Tracheophyta</taxon>
        <taxon>Spermatophyta</taxon>
        <taxon>Magnoliopsida</taxon>
        <taxon>eudicotyledons</taxon>
        <taxon>Gunneridae</taxon>
        <taxon>Pentapetalae</taxon>
        <taxon>asterids</taxon>
        <taxon>lamiids</taxon>
        <taxon>Solanales</taxon>
        <taxon>Solanaceae</taxon>
        <taxon>Solanoideae</taxon>
        <taxon>Solaneae</taxon>
        <taxon>Solanum</taxon>
        <taxon>Solanum subgen. Lycopersicon</taxon>
    </lineage>
</organism>
<name>A0ABM1HL28_SOLPN</name>
<proteinExistence type="predicted"/>
<dbReference type="Proteomes" id="UP000694930">
    <property type="component" value="Chromosome 9"/>
</dbReference>
<dbReference type="RefSeq" id="XP_015087059.1">
    <property type="nucleotide sequence ID" value="XM_015231573.1"/>
</dbReference>
<dbReference type="GeneID" id="107030204"/>
<evidence type="ECO:0000313" key="1">
    <source>
        <dbReference type="Proteomes" id="UP000694930"/>
    </source>
</evidence>
<reference evidence="1" key="1">
    <citation type="journal article" date="2014" name="Nat. Genet.">
        <title>The genome of the stress-tolerant wild tomato species Solanum pennellii.</title>
        <authorList>
            <person name="Bolger A."/>
            <person name="Scossa F."/>
            <person name="Bolger M.E."/>
            <person name="Lanz C."/>
            <person name="Maumus F."/>
            <person name="Tohge T."/>
            <person name="Quesneville H."/>
            <person name="Alseekh S."/>
            <person name="Sorensen I."/>
            <person name="Lichtenstein G."/>
            <person name="Fich E.A."/>
            <person name="Conte M."/>
            <person name="Keller H."/>
            <person name="Schneeberger K."/>
            <person name="Schwacke R."/>
            <person name="Ofner I."/>
            <person name="Vrebalov J."/>
            <person name="Xu Y."/>
            <person name="Osorio S."/>
            <person name="Aflitos S.A."/>
            <person name="Schijlen E."/>
            <person name="Jimenez-Gomez J.M."/>
            <person name="Ryngajllo M."/>
            <person name="Kimura S."/>
            <person name="Kumar R."/>
            <person name="Koenig D."/>
            <person name="Headland L.R."/>
            <person name="Maloof J.N."/>
            <person name="Sinha N."/>
            <person name="van Ham R.C."/>
            <person name="Lankhorst R.K."/>
            <person name="Mao L."/>
            <person name="Vogel A."/>
            <person name="Arsova B."/>
            <person name="Panstruga R."/>
            <person name="Fei Z."/>
            <person name="Rose J.K."/>
            <person name="Zamir D."/>
            <person name="Carrari F."/>
            <person name="Giovannoni J.J."/>
            <person name="Weigel D."/>
            <person name="Usadel B."/>
            <person name="Fernie A.R."/>
        </authorList>
    </citation>
    <scope>NUCLEOTIDE SEQUENCE [LARGE SCALE GENOMIC DNA]</scope>
    <source>
        <strain evidence="1">cv. LA0716</strain>
    </source>
</reference>
<protein>
    <submittedName>
        <fullName evidence="2">Uncharacterized protein LOC107030204</fullName>
    </submittedName>
</protein>
<accession>A0ABM1HL28</accession>